<dbReference type="EMBL" id="JACICY010000003">
    <property type="protein sequence ID" value="MBB3860633.1"/>
    <property type="molecule type" value="Genomic_DNA"/>
</dbReference>
<evidence type="ECO:0000313" key="12">
    <source>
        <dbReference type="Proteomes" id="UP000562395"/>
    </source>
</evidence>
<dbReference type="CDD" id="cd00712">
    <property type="entry name" value="AsnB"/>
    <property type="match status" value="1"/>
</dbReference>
<dbReference type="PROSITE" id="PS51278">
    <property type="entry name" value="GATASE_TYPE_2"/>
    <property type="match status" value="1"/>
</dbReference>
<feature type="binding site" evidence="8">
    <location>
        <position position="100"/>
    </location>
    <ligand>
        <name>L-glutamine</name>
        <dbReference type="ChEBI" id="CHEBI:58359"/>
    </ligand>
</feature>
<dbReference type="RefSeq" id="WP_183612878.1">
    <property type="nucleotide sequence ID" value="NZ_JACICY010000003.1"/>
</dbReference>
<dbReference type="SUPFAM" id="SSF52402">
    <property type="entry name" value="Adenine nucleotide alpha hydrolases-like"/>
    <property type="match status" value="1"/>
</dbReference>
<evidence type="ECO:0000256" key="1">
    <source>
        <dbReference type="ARBA" id="ARBA00005187"/>
    </source>
</evidence>
<evidence type="ECO:0000256" key="7">
    <source>
        <dbReference type="ARBA" id="ARBA00048741"/>
    </source>
</evidence>
<evidence type="ECO:0000256" key="8">
    <source>
        <dbReference type="PIRSR" id="PIRSR001589-2"/>
    </source>
</evidence>
<dbReference type="InterPro" id="IPR033738">
    <property type="entry name" value="AsnB_N"/>
</dbReference>
<comment type="similarity">
    <text evidence="2">Belongs to the asparagine synthetase family.</text>
</comment>
<comment type="pathway">
    <text evidence="1">Amino-acid biosynthesis; L-asparagine biosynthesis; L-asparagine from L-aspartate (L-Gln route): step 1/1.</text>
</comment>
<dbReference type="InterPro" id="IPR001962">
    <property type="entry name" value="Asn_synthase"/>
</dbReference>
<dbReference type="PIRSF" id="PIRSF001589">
    <property type="entry name" value="Asn_synthetase_glu-h"/>
    <property type="match status" value="1"/>
</dbReference>
<organism evidence="11 12">
    <name type="scientific">Novosphingobium hassiacum</name>
    <dbReference type="NCBI Taxonomy" id="173676"/>
    <lineage>
        <taxon>Bacteria</taxon>
        <taxon>Pseudomonadati</taxon>
        <taxon>Pseudomonadota</taxon>
        <taxon>Alphaproteobacteria</taxon>
        <taxon>Sphingomonadales</taxon>
        <taxon>Sphingomonadaceae</taxon>
        <taxon>Novosphingobium</taxon>
    </lineage>
</organism>
<evidence type="ECO:0000256" key="2">
    <source>
        <dbReference type="ARBA" id="ARBA00005752"/>
    </source>
</evidence>
<dbReference type="InterPro" id="IPR029055">
    <property type="entry name" value="Ntn_hydrolases_N"/>
</dbReference>
<dbReference type="GO" id="GO:0004066">
    <property type="term" value="F:asparagine synthase (glutamine-hydrolyzing) activity"/>
    <property type="evidence" value="ECO:0007669"/>
    <property type="project" value="UniProtKB-EC"/>
</dbReference>
<dbReference type="Gene3D" id="3.60.20.10">
    <property type="entry name" value="Glutamine Phosphoribosylpyrophosphate, subunit 1, domain 1"/>
    <property type="match status" value="1"/>
</dbReference>
<evidence type="ECO:0000256" key="6">
    <source>
        <dbReference type="ARBA" id="ARBA00022962"/>
    </source>
</evidence>
<evidence type="ECO:0000259" key="10">
    <source>
        <dbReference type="PROSITE" id="PS51278"/>
    </source>
</evidence>
<comment type="caution">
    <text evidence="11">The sequence shown here is derived from an EMBL/GenBank/DDBJ whole genome shotgun (WGS) entry which is preliminary data.</text>
</comment>
<dbReference type="Gene3D" id="3.40.50.620">
    <property type="entry name" value="HUPs"/>
    <property type="match status" value="1"/>
</dbReference>
<dbReference type="PANTHER" id="PTHR43284:SF1">
    <property type="entry name" value="ASPARAGINE SYNTHETASE"/>
    <property type="match status" value="1"/>
</dbReference>
<keyword evidence="12" id="KW-1185">Reference proteome</keyword>
<dbReference type="InterPro" id="IPR006426">
    <property type="entry name" value="Asn_synth_AEB"/>
</dbReference>
<evidence type="ECO:0000256" key="9">
    <source>
        <dbReference type="PIRSR" id="PIRSR001589-3"/>
    </source>
</evidence>
<dbReference type="InterPro" id="IPR017932">
    <property type="entry name" value="GATase_2_dom"/>
</dbReference>
<keyword evidence="4 8" id="KW-0547">Nucleotide-binding</keyword>
<dbReference type="InterPro" id="IPR051786">
    <property type="entry name" value="ASN_synthetase/amidase"/>
</dbReference>
<feature type="site" description="Important for beta-aspartyl-AMP intermediate formation" evidence="9">
    <location>
        <position position="371"/>
    </location>
</feature>
<dbReference type="PANTHER" id="PTHR43284">
    <property type="entry name" value="ASPARAGINE SYNTHETASE (GLUTAMINE-HYDROLYZING)"/>
    <property type="match status" value="1"/>
</dbReference>
<dbReference type="GO" id="GO:0006529">
    <property type="term" value="P:asparagine biosynthetic process"/>
    <property type="evidence" value="ECO:0007669"/>
    <property type="project" value="InterPro"/>
</dbReference>
<keyword evidence="11" id="KW-0436">Ligase</keyword>
<feature type="domain" description="Glutamine amidotransferase type-2" evidence="10">
    <location>
        <begin position="2"/>
        <end position="186"/>
    </location>
</feature>
<sequence length="633" mass="72097">MSGFAAIVRFDNQPVDTAVIYRMTAAMDFRAHDGIRHKTGKTFALGHCTFHTTAESLEADQPLVSSDGELAIVMDGWLANPGELRADLLARKARLRDSSDAELILHAYETWGDDCATRIEGEFAFVLYDGRTRRVFCAKDHAGMRPLHYHWDGHRLLVASDIAAVLAAGDFVQTLNPDVMAERLVSEFHSLEQTVWTGVSRLPLASTLRIDGRGTVRRRYWMPPAETTIRYSRDAEYFDHYRDVLLDSVRRASRSQVPIGCEVSGGHDSSAIFALARRLKEQGGLLSPDALGFTLYGIPGEISDEIEYARDVGRFLGVPIFEAECAVSDLPWFKANVAQDRDMPFMPNSQSMINEVELVKHKGCRVLLDGEGGDEFVGGSPLVLHEMLVNGNWRRLGRELLLMRQSRGYKGAARRFFRFGLRPLAPLALDWAVWRFRRAQEPWGDHLGAGPHWASKEVRDRLNSMRDQSRQRDEFWKIRHPVRRKLTRDLFDPGFDYMRDVSARLTARLGVELRTPMYSKRYLEFIFGLPEQTRYRDGCRKFIHLGALQNDLPQSVLQRRDKAEFGFTFDRHLQPLAGLFRDEIPAKAPPEICEDGLRNLYENYVETGSGVWELWRIYGWYLLKSGVAGGSRP</sequence>
<dbReference type="InterPro" id="IPR014729">
    <property type="entry name" value="Rossmann-like_a/b/a_fold"/>
</dbReference>
<evidence type="ECO:0000256" key="3">
    <source>
        <dbReference type="ARBA" id="ARBA00012737"/>
    </source>
</evidence>
<gene>
    <name evidence="11" type="ORF">GGQ88_001899</name>
</gene>
<keyword evidence="5 8" id="KW-0067">ATP-binding</keyword>
<dbReference type="Pfam" id="PF13537">
    <property type="entry name" value="GATase_7"/>
    <property type="match status" value="1"/>
</dbReference>
<protein>
    <recommendedName>
        <fullName evidence="3">asparagine synthase (glutamine-hydrolyzing)</fullName>
        <ecNumber evidence="3">6.3.5.4</ecNumber>
    </recommendedName>
</protein>
<dbReference type="Pfam" id="PF00733">
    <property type="entry name" value="Asn_synthase"/>
    <property type="match status" value="1"/>
</dbReference>
<dbReference type="AlphaFoldDB" id="A0A7W5ZVB3"/>
<dbReference type="GO" id="GO:0005524">
    <property type="term" value="F:ATP binding"/>
    <property type="evidence" value="ECO:0007669"/>
    <property type="project" value="UniProtKB-KW"/>
</dbReference>
<dbReference type="SUPFAM" id="SSF56235">
    <property type="entry name" value="N-terminal nucleophile aminohydrolases (Ntn hydrolases)"/>
    <property type="match status" value="1"/>
</dbReference>
<feature type="binding site" evidence="8">
    <location>
        <position position="298"/>
    </location>
    <ligand>
        <name>ATP</name>
        <dbReference type="ChEBI" id="CHEBI:30616"/>
    </ligand>
</feature>
<reference evidence="11 12" key="1">
    <citation type="submission" date="2020-08" db="EMBL/GenBank/DDBJ databases">
        <title>Genomic Encyclopedia of Type Strains, Phase IV (KMG-IV): sequencing the most valuable type-strain genomes for metagenomic binning, comparative biology and taxonomic classification.</title>
        <authorList>
            <person name="Goeker M."/>
        </authorList>
    </citation>
    <scope>NUCLEOTIDE SEQUENCE [LARGE SCALE GENOMIC DNA]</scope>
    <source>
        <strain evidence="11 12">DSM 14552</strain>
    </source>
</reference>
<keyword evidence="6" id="KW-0315">Glutamine amidotransferase</keyword>
<evidence type="ECO:0000256" key="4">
    <source>
        <dbReference type="ARBA" id="ARBA00022741"/>
    </source>
</evidence>
<proteinExistence type="inferred from homology"/>
<dbReference type="EC" id="6.3.5.4" evidence="3"/>
<name>A0A7W5ZVB3_9SPHN</name>
<comment type="catalytic activity">
    <reaction evidence="7">
        <text>L-aspartate + L-glutamine + ATP + H2O = L-asparagine + L-glutamate + AMP + diphosphate + H(+)</text>
        <dbReference type="Rhea" id="RHEA:12228"/>
        <dbReference type="ChEBI" id="CHEBI:15377"/>
        <dbReference type="ChEBI" id="CHEBI:15378"/>
        <dbReference type="ChEBI" id="CHEBI:29985"/>
        <dbReference type="ChEBI" id="CHEBI:29991"/>
        <dbReference type="ChEBI" id="CHEBI:30616"/>
        <dbReference type="ChEBI" id="CHEBI:33019"/>
        <dbReference type="ChEBI" id="CHEBI:58048"/>
        <dbReference type="ChEBI" id="CHEBI:58359"/>
        <dbReference type="ChEBI" id="CHEBI:456215"/>
        <dbReference type="EC" id="6.3.5.4"/>
    </reaction>
</comment>
<evidence type="ECO:0000313" key="11">
    <source>
        <dbReference type="EMBL" id="MBB3860633.1"/>
    </source>
</evidence>
<evidence type="ECO:0000256" key="5">
    <source>
        <dbReference type="ARBA" id="ARBA00022840"/>
    </source>
</evidence>
<dbReference type="Proteomes" id="UP000562395">
    <property type="component" value="Unassembled WGS sequence"/>
</dbReference>
<accession>A0A7W5ZVB3</accession>